<evidence type="ECO:0000313" key="1">
    <source>
        <dbReference type="EMBL" id="CDW21354.1"/>
    </source>
</evidence>
<accession>A0A0K2T5M3</accession>
<dbReference type="AlphaFoldDB" id="A0A0K2T5M3"/>
<organism evidence="1">
    <name type="scientific">Lepeophtheirus salmonis</name>
    <name type="common">Salmon louse</name>
    <name type="synonym">Caligus salmonis</name>
    <dbReference type="NCBI Taxonomy" id="72036"/>
    <lineage>
        <taxon>Eukaryota</taxon>
        <taxon>Metazoa</taxon>
        <taxon>Ecdysozoa</taxon>
        <taxon>Arthropoda</taxon>
        <taxon>Crustacea</taxon>
        <taxon>Multicrustacea</taxon>
        <taxon>Hexanauplia</taxon>
        <taxon>Copepoda</taxon>
        <taxon>Siphonostomatoida</taxon>
        <taxon>Caligidae</taxon>
        <taxon>Lepeophtheirus</taxon>
    </lineage>
</organism>
<name>A0A0K2T5M3_LEPSM</name>
<protein>
    <submittedName>
        <fullName evidence="1">Uncharacterized protein</fullName>
    </submittedName>
</protein>
<dbReference type="EMBL" id="HACA01003993">
    <property type="protein sequence ID" value="CDW21354.1"/>
    <property type="molecule type" value="Transcribed_RNA"/>
</dbReference>
<sequence>MQRSVLGSGISSSGFKGKYTEKLELVDMLGLDENASCGLVGFPPSDGEFLLFNMFSLELRTLLSPTPVGSIDPSPSIKKS</sequence>
<reference evidence="1" key="1">
    <citation type="submission" date="2014-05" db="EMBL/GenBank/DDBJ databases">
        <authorList>
            <person name="Chronopoulou M."/>
        </authorList>
    </citation>
    <scope>NUCLEOTIDE SEQUENCE</scope>
    <source>
        <tissue evidence="1">Whole organism</tissue>
    </source>
</reference>
<proteinExistence type="predicted"/>